<feature type="compositionally biased region" description="Polar residues" evidence="8">
    <location>
        <begin position="439"/>
        <end position="461"/>
    </location>
</feature>
<evidence type="ECO:0000256" key="2">
    <source>
        <dbReference type="ARBA" id="ARBA00022737"/>
    </source>
</evidence>
<evidence type="ECO:0000256" key="5">
    <source>
        <dbReference type="ARBA" id="ARBA00023157"/>
    </source>
</evidence>
<dbReference type="InterPro" id="IPR007110">
    <property type="entry name" value="Ig-like_dom"/>
</dbReference>
<gene>
    <name evidence="12" type="ORF">EB796_013282</name>
</gene>
<keyword evidence="10" id="KW-0732">Signal</keyword>
<feature type="transmembrane region" description="Helical" evidence="9">
    <location>
        <begin position="388"/>
        <end position="411"/>
    </location>
</feature>
<comment type="caution">
    <text evidence="12">The sequence shown here is derived from an EMBL/GenBank/DDBJ whole genome shotgun (WGS) entry which is preliminary data.</text>
</comment>
<dbReference type="AlphaFoldDB" id="A0A7J7JR79"/>
<dbReference type="SUPFAM" id="SSF90193">
    <property type="entry name" value="Notch domain"/>
    <property type="match status" value="1"/>
</dbReference>
<feature type="chain" id="PRO_5029619178" description="Ig-like domain-containing protein" evidence="10">
    <location>
        <begin position="24"/>
        <end position="486"/>
    </location>
</feature>
<evidence type="ECO:0000259" key="11">
    <source>
        <dbReference type="PROSITE" id="PS50835"/>
    </source>
</evidence>
<evidence type="ECO:0000256" key="1">
    <source>
        <dbReference type="ARBA" id="ARBA00022692"/>
    </source>
</evidence>
<dbReference type="SMART" id="SM00004">
    <property type="entry name" value="NL"/>
    <property type="match status" value="2"/>
</dbReference>
<proteinExistence type="predicted"/>
<feature type="domain" description="Ig-like" evidence="11">
    <location>
        <begin position="43"/>
        <end position="134"/>
    </location>
</feature>
<keyword evidence="13" id="KW-1185">Reference proteome</keyword>
<name>A0A7J7JR79_BUGNE</name>
<evidence type="ECO:0000256" key="7">
    <source>
        <dbReference type="ARBA" id="ARBA00046288"/>
    </source>
</evidence>
<comment type="subcellular location">
    <subcellularLocation>
        <location evidence="7">Endomembrane system</location>
        <topology evidence="7">Single-pass type I membrane protein</topology>
    </subcellularLocation>
</comment>
<dbReference type="InterPro" id="IPR036179">
    <property type="entry name" value="Ig-like_dom_sf"/>
</dbReference>
<dbReference type="InterPro" id="IPR035993">
    <property type="entry name" value="Notch-like_dom_sf"/>
</dbReference>
<accession>A0A7J7JR79</accession>
<dbReference type="Proteomes" id="UP000593567">
    <property type="component" value="Unassembled WGS sequence"/>
</dbReference>
<keyword evidence="6" id="KW-0325">Glycoprotein</keyword>
<dbReference type="PROSITE" id="PS50835">
    <property type="entry name" value="IG_LIKE"/>
    <property type="match status" value="1"/>
</dbReference>
<dbReference type="EMBL" id="VXIV02001954">
    <property type="protein sequence ID" value="KAF6028393.1"/>
    <property type="molecule type" value="Genomic_DNA"/>
</dbReference>
<reference evidence="12" key="1">
    <citation type="submission" date="2020-06" db="EMBL/GenBank/DDBJ databases">
        <title>Draft genome of Bugula neritina, a colonial animal packing powerful symbionts and potential medicines.</title>
        <authorList>
            <person name="Rayko M."/>
        </authorList>
    </citation>
    <scope>NUCLEOTIDE SEQUENCE [LARGE SCALE GENOMIC DNA]</scope>
    <source>
        <strain evidence="12">Kwan_BN1</strain>
    </source>
</reference>
<keyword evidence="3 9" id="KW-1133">Transmembrane helix</keyword>
<dbReference type="Pfam" id="PF00066">
    <property type="entry name" value="Notch"/>
    <property type="match status" value="2"/>
</dbReference>
<sequence>MERVKLILQTILVYSLTWRDCSSNQVIYELQENRLCTGTGVHGSQVSMLCEISNLSELCANPNTVQLKWVFTSPVYRRLITDSDKYSIWEEDGSDRKSSVLRINAVDQDEDPGMYTCNIHCDSTSNPALSYKLEMCVQDAATKLISCSLSTEEDSCVHTFGDGKCDEKCDSESELYDGDDCDSYSEDTCAADCLSTYSNGKCETGCSGAQCGFDGGDCPPSAQSVHRESIAVVVPANYTDDQIRLLSMQLSTTLSTLVKQHGRATPWTATNNQGIQKIYLSPSVFQEAGNQLILLHYTLVPQTCGSSKCFFRARNAAKYISHHLTKNNKFKNNTVAVIGISSSLDDCPQSKPRDLDPSYTGSSPKLEFSNKKTTLKTDKSTKLGVGEIAGISMCGLAIVLLIIGIVVACRYRKIALTRSKSQSINKESQIKEYIESIPTDLSSDGNSSAGGAKSPQSSTARSIVLRDPNMPSNVTNIDKYSFEEDV</sequence>
<evidence type="ECO:0000256" key="9">
    <source>
        <dbReference type="SAM" id="Phobius"/>
    </source>
</evidence>
<evidence type="ECO:0000256" key="6">
    <source>
        <dbReference type="ARBA" id="ARBA00023180"/>
    </source>
</evidence>
<protein>
    <recommendedName>
        <fullName evidence="11">Ig-like domain-containing protein</fullName>
    </recommendedName>
</protein>
<evidence type="ECO:0000256" key="8">
    <source>
        <dbReference type="SAM" id="MobiDB-lite"/>
    </source>
</evidence>
<evidence type="ECO:0000313" key="12">
    <source>
        <dbReference type="EMBL" id="KAF6028393.1"/>
    </source>
</evidence>
<evidence type="ECO:0000256" key="4">
    <source>
        <dbReference type="ARBA" id="ARBA00023136"/>
    </source>
</evidence>
<dbReference type="GO" id="GO:0012505">
    <property type="term" value="C:endomembrane system"/>
    <property type="evidence" value="ECO:0007669"/>
    <property type="project" value="UniProtKB-SubCell"/>
</dbReference>
<feature type="region of interest" description="Disordered" evidence="8">
    <location>
        <begin position="438"/>
        <end position="486"/>
    </location>
</feature>
<dbReference type="Gene3D" id="4.10.470.20">
    <property type="match status" value="2"/>
</dbReference>
<dbReference type="SUPFAM" id="SSF48726">
    <property type="entry name" value="Immunoglobulin"/>
    <property type="match status" value="1"/>
</dbReference>
<keyword evidence="5" id="KW-1015">Disulfide bond</keyword>
<feature type="region of interest" description="Disordered" evidence="8">
    <location>
        <begin position="348"/>
        <end position="367"/>
    </location>
</feature>
<keyword evidence="4 9" id="KW-0472">Membrane</keyword>
<organism evidence="12 13">
    <name type="scientific">Bugula neritina</name>
    <name type="common">Brown bryozoan</name>
    <name type="synonym">Sertularia neritina</name>
    <dbReference type="NCBI Taxonomy" id="10212"/>
    <lineage>
        <taxon>Eukaryota</taxon>
        <taxon>Metazoa</taxon>
        <taxon>Spiralia</taxon>
        <taxon>Lophotrochozoa</taxon>
        <taxon>Bryozoa</taxon>
        <taxon>Gymnolaemata</taxon>
        <taxon>Cheilostomatida</taxon>
        <taxon>Flustrina</taxon>
        <taxon>Buguloidea</taxon>
        <taxon>Bugulidae</taxon>
        <taxon>Bugula</taxon>
    </lineage>
</organism>
<feature type="signal peptide" evidence="10">
    <location>
        <begin position="1"/>
        <end position="23"/>
    </location>
</feature>
<dbReference type="InterPro" id="IPR000800">
    <property type="entry name" value="Notch_dom"/>
</dbReference>
<keyword evidence="2" id="KW-0677">Repeat</keyword>
<evidence type="ECO:0000256" key="10">
    <source>
        <dbReference type="SAM" id="SignalP"/>
    </source>
</evidence>
<evidence type="ECO:0000256" key="3">
    <source>
        <dbReference type="ARBA" id="ARBA00022989"/>
    </source>
</evidence>
<evidence type="ECO:0000313" key="13">
    <source>
        <dbReference type="Proteomes" id="UP000593567"/>
    </source>
</evidence>
<keyword evidence="1 9" id="KW-0812">Transmembrane</keyword>